<evidence type="ECO:0000256" key="1">
    <source>
        <dbReference type="ARBA" id="ARBA00011245"/>
    </source>
</evidence>
<dbReference type="GO" id="GO:0000166">
    <property type="term" value="F:nucleotide binding"/>
    <property type="evidence" value="ECO:0007669"/>
    <property type="project" value="UniProtKB-KW"/>
</dbReference>
<evidence type="ECO:0000256" key="8">
    <source>
        <dbReference type="ARBA" id="ARBA00075111"/>
    </source>
</evidence>
<dbReference type="InterPro" id="IPR011880">
    <property type="entry name" value="PA_CoA_ligase"/>
</dbReference>
<dbReference type="Gene3D" id="3.30.300.30">
    <property type="match status" value="1"/>
</dbReference>
<dbReference type="PIRSF" id="PIRSF006444">
    <property type="entry name" value="PaaK"/>
    <property type="match status" value="1"/>
</dbReference>
<comment type="caution">
    <text evidence="12">The sequence shown here is derived from an EMBL/GenBank/DDBJ whole genome shotgun (WGS) entry which is preliminary data.</text>
</comment>
<evidence type="ECO:0000259" key="11">
    <source>
        <dbReference type="Pfam" id="PF14535"/>
    </source>
</evidence>
<evidence type="ECO:0000256" key="5">
    <source>
        <dbReference type="ARBA" id="ARBA00061566"/>
    </source>
</evidence>
<protein>
    <recommendedName>
        <fullName evidence="7 9">Phenylacetate-coenzyme A ligase</fullName>
        <ecNumber evidence="6 9">6.2.1.30</ecNumber>
    </recommendedName>
    <alternativeName>
        <fullName evidence="8 9">Phenylacetyl-CoA ligase</fullName>
    </alternativeName>
</protein>
<dbReference type="InterPro" id="IPR051414">
    <property type="entry name" value="Adenylate-forming_Reductase"/>
</dbReference>
<dbReference type="InterPro" id="IPR000873">
    <property type="entry name" value="AMP-dep_synth/lig_dom"/>
</dbReference>
<evidence type="ECO:0000256" key="2">
    <source>
        <dbReference type="ARBA" id="ARBA00022598"/>
    </source>
</evidence>
<dbReference type="EMBL" id="JAQQAL010000005">
    <property type="protein sequence ID" value="MDC7225336.1"/>
    <property type="molecule type" value="Genomic_DNA"/>
</dbReference>
<dbReference type="Pfam" id="PF00501">
    <property type="entry name" value="AMP-binding"/>
    <property type="match status" value="1"/>
</dbReference>
<dbReference type="Pfam" id="PF14535">
    <property type="entry name" value="AMP-binding_C_2"/>
    <property type="match status" value="1"/>
</dbReference>
<evidence type="ECO:0000256" key="6">
    <source>
        <dbReference type="ARBA" id="ARBA00066629"/>
    </source>
</evidence>
<dbReference type="CDD" id="cd05913">
    <property type="entry name" value="PaaK"/>
    <property type="match status" value="1"/>
</dbReference>
<organism evidence="12 13">
    <name type="scientific">Candidatus Thalassospirochaeta sargassi</name>
    <dbReference type="NCBI Taxonomy" id="3119039"/>
    <lineage>
        <taxon>Bacteria</taxon>
        <taxon>Pseudomonadati</taxon>
        <taxon>Spirochaetota</taxon>
        <taxon>Spirochaetia</taxon>
        <taxon>Spirochaetales</taxon>
        <taxon>Spirochaetaceae</taxon>
        <taxon>Candidatus Thalassospirochaeta</taxon>
    </lineage>
</organism>
<dbReference type="Gene3D" id="3.40.50.12780">
    <property type="entry name" value="N-terminal domain of ligase-like"/>
    <property type="match status" value="1"/>
</dbReference>
<dbReference type="SUPFAM" id="SSF56801">
    <property type="entry name" value="Acetyl-CoA synthetase-like"/>
    <property type="match status" value="1"/>
</dbReference>
<dbReference type="Proteomes" id="UP001221217">
    <property type="component" value="Unassembled WGS sequence"/>
</dbReference>
<gene>
    <name evidence="12" type="ORF">PQJ61_01075</name>
</gene>
<comment type="similarity">
    <text evidence="5 9">Belongs to the phenylacetyl-CoA ligase family.</text>
</comment>
<evidence type="ECO:0000259" key="10">
    <source>
        <dbReference type="Pfam" id="PF00501"/>
    </source>
</evidence>
<evidence type="ECO:0000256" key="7">
    <source>
        <dbReference type="ARBA" id="ARBA00068695"/>
    </source>
</evidence>
<comment type="function">
    <text evidence="9">Catalyzes the activation of phenylacetic acid (PA) to phenylacetyl-CoA (PA-CoA).</text>
</comment>
<dbReference type="InterPro" id="IPR042099">
    <property type="entry name" value="ANL_N_sf"/>
</dbReference>
<dbReference type="InterPro" id="IPR028154">
    <property type="entry name" value="AMP-dep_Lig_C"/>
</dbReference>
<keyword evidence="3 9" id="KW-0547">Nucleotide-binding</keyword>
<dbReference type="PANTHER" id="PTHR43439:SF1">
    <property type="entry name" value="PHENYLACETATE-COENZYME A LIGASE"/>
    <property type="match status" value="1"/>
</dbReference>
<proteinExistence type="inferred from homology"/>
<keyword evidence="2 9" id="KW-0436">Ligase</keyword>
<dbReference type="AlphaFoldDB" id="A0AAJ1IFQ7"/>
<accession>A0AAJ1IFQ7</accession>
<sequence length="436" mass="49233">MIYSREYETMAREDLEQLQVERLQITLNQVYRNVKFFKTLFDDKHIDISEVKSLEDLSRLPLTTKEDLKHSYPYEAFAVPLRDIVRIHSTSGTTGNPIVVGYTKNDLNIWSSLVGRVLSSVGIDNNHLVQIAFDYSQSTGGLGFHYGAEKLGASVIPASGEQILKQIKIMKDYRSSALISTPGYALHIASELEALGIDPHELNLSIGLFGAEPWSEKMRSEIESKLKIKAFDNYGLSEIIGPGVAYECECRCGMHVNEDHFIVEVINPDTLEVLPEGEEGELVFTTVTKQAFPLIRYRTGDISKIIPGSCDCSRTFRRIERVSGRIDDMLIIDGNNIFPSRIEELLFEIEGVEPHFQIILSREKGTTMIELKVEISPDFFSIDEIRRAEDFRKKITNHMSTRLGLRAKITLVEPKSIGRSSGGKVCRVVDLREDNI</sequence>
<evidence type="ECO:0000256" key="3">
    <source>
        <dbReference type="ARBA" id="ARBA00022741"/>
    </source>
</evidence>
<comment type="subunit">
    <text evidence="1">Monomer.</text>
</comment>
<dbReference type="FunFam" id="3.40.50.12780:FF:000016">
    <property type="entry name" value="Phenylacetate-coenzyme A ligase"/>
    <property type="match status" value="1"/>
</dbReference>
<evidence type="ECO:0000313" key="12">
    <source>
        <dbReference type="EMBL" id="MDC7225336.1"/>
    </source>
</evidence>
<evidence type="ECO:0000256" key="9">
    <source>
        <dbReference type="PIRNR" id="PIRNR006444"/>
    </source>
</evidence>
<dbReference type="EC" id="6.2.1.30" evidence="6 9"/>
<dbReference type="GO" id="GO:0047475">
    <property type="term" value="F:phenylacetate-CoA ligase activity"/>
    <property type="evidence" value="ECO:0007669"/>
    <property type="project" value="UniProtKB-EC"/>
</dbReference>
<reference evidence="12 13" key="1">
    <citation type="submission" date="2022-12" db="EMBL/GenBank/DDBJ databases">
        <title>Metagenome assembled genome from gulf of manar.</title>
        <authorList>
            <person name="Kohli P."/>
            <person name="Pk S."/>
            <person name="Venkata Ramana C."/>
            <person name="Sasikala C."/>
        </authorList>
    </citation>
    <scope>NUCLEOTIDE SEQUENCE [LARGE SCALE GENOMIC DNA]</scope>
    <source>
        <strain evidence="12">JB008</strain>
    </source>
</reference>
<feature type="domain" description="AMP-dependent synthetase/ligase" evidence="10">
    <location>
        <begin position="61"/>
        <end position="284"/>
    </location>
</feature>
<comment type="pathway">
    <text evidence="4 9">Aromatic compound metabolism; phenylacetate degradation.</text>
</comment>
<name>A0AAJ1IFQ7_9SPIO</name>
<dbReference type="PANTHER" id="PTHR43439">
    <property type="entry name" value="PHENYLACETATE-COENZYME A LIGASE"/>
    <property type="match status" value="1"/>
</dbReference>
<evidence type="ECO:0000256" key="4">
    <source>
        <dbReference type="ARBA" id="ARBA00060591"/>
    </source>
</evidence>
<dbReference type="InterPro" id="IPR045851">
    <property type="entry name" value="AMP-bd_C_sf"/>
</dbReference>
<feature type="domain" description="AMP-dependent ligase C-terminal" evidence="11">
    <location>
        <begin position="334"/>
        <end position="432"/>
    </location>
</feature>
<comment type="catalytic activity">
    <reaction evidence="9">
        <text>2-phenylacetate + ATP + CoA = phenylacetyl-CoA + AMP + diphosphate</text>
        <dbReference type="Rhea" id="RHEA:20956"/>
        <dbReference type="ChEBI" id="CHEBI:18401"/>
        <dbReference type="ChEBI" id="CHEBI:30616"/>
        <dbReference type="ChEBI" id="CHEBI:33019"/>
        <dbReference type="ChEBI" id="CHEBI:57287"/>
        <dbReference type="ChEBI" id="CHEBI:57390"/>
        <dbReference type="ChEBI" id="CHEBI:456215"/>
        <dbReference type="EC" id="6.2.1.30"/>
    </reaction>
</comment>
<evidence type="ECO:0000313" key="13">
    <source>
        <dbReference type="Proteomes" id="UP001221217"/>
    </source>
</evidence>
<dbReference type="GO" id="GO:0010124">
    <property type="term" value="P:phenylacetate catabolic process"/>
    <property type="evidence" value="ECO:0007669"/>
    <property type="project" value="UniProtKB-UniRule"/>
</dbReference>